<name>E1ZIE4_CHLVA</name>
<dbReference type="Gene3D" id="2.30.30.40">
    <property type="entry name" value="SH3 Domains"/>
    <property type="match status" value="1"/>
</dbReference>
<keyword evidence="1" id="KW-0732">Signal</keyword>
<dbReference type="GeneID" id="17353868"/>
<gene>
    <name evidence="3" type="ORF">CHLNCDRAFT_135538</name>
</gene>
<organism evidence="4">
    <name type="scientific">Chlorella variabilis</name>
    <name type="common">Green alga</name>
    <dbReference type="NCBI Taxonomy" id="554065"/>
    <lineage>
        <taxon>Eukaryota</taxon>
        <taxon>Viridiplantae</taxon>
        <taxon>Chlorophyta</taxon>
        <taxon>core chlorophytes</taxon>
        <taxon>Trebouxiophyceae</taxon>
        <taxon>Chlorellales</taxon>
        <taxon>Chlorellaceae</taxon>
        <taxon>Chlorella clade</taxon>
        <taxon>Chlorella</taxon>
    </lineage>
</organism>
<evidence type="ECO:0000259" key="2">
    <source>
        <dbReference type="Pfam" id="PF08239"/>
    </source>
</evidence>
<dbReference type="RefSeq" id="XP_005846420.1">
    <property type="nucleotide sequence ID" value="XM_005846358.1"/>
</dbReference>
<reference evidence="3 4" key="1">
    <citation type="journal article" date="2010" name="Plant Cell">
        <title>The Chlorella variabilis NC64A genome reveals adaptation to photosymbiosis, coevolution with viruses, and cryptic sex.</title>
        <authorList>
            <person name="Blanc G."/>
            <person name="Duncan G."/>
            <person name="Agarkova I."/>
            <person name="Borodovsky M."/>
            <person name="Gurnon J."/>
            <person name="Kuo A."/>
            <person name="Lindquist E."/>
            <person name="Lucas S."/>
            <person name="Pangilinan J."/>
            <person name="Polle J."/>
            <person name="Salamov A."/>
            <person name="Terry A."/>
            <person name="Yamada T."/>
            <person name="Dunigan D.D."/>
            <person name="Grigoriev I.V."/>
            <person name="Claverie J.M."/>
            <person name="Van Etten J.L."/>
        </authorList>
    </citation>
    <scope>NUCLEOTIDE SEQUENCE [LARGE SCALE GENOMIC DNA]</scope>
    <source>
        <strain evidence="3 4">NC64A</strain>
    </source>
</reference>
<protein>
    <recommendedName>
        <fullName evidence="2">SH3b domain-containing protein</fullName>
    </recommendedName>
</protein>
<proteinExistence type="predicted"/>
<sequence>MAARALAAVLLICLLVPVAPANVELKCRIVTADVVNVREKPCVDAKIVGQLKKGEKVNRIGNLLLGKRCGFVWEPIKGKKELAGWVASDFLDECP</sequence>
<feature type="signal peptide" evidence="1">
    <location>
        <begin position="1"/>
        <end position="21"/>
    </location>
</feature>
<feature type="chain" id="PRO_5003156362" description="SH3b domain-containing protein" evidence="1">
    <location>
        <begin position="22"/>
        <end position="95"/>
    </location>
</feature>
<evidence type="ECO:0000313" key="4">
    <source>
        <dbReference type="Proteomes" id="UP000008141"/>
    </source>
</evidence>
<dbReference type="InterPro" id="IPR003646">
    <property type="entry name" value="SH3-like_bac-type"/>
</dbReference>
<accession>E1ZIE4</accession>
<dbReference type="AlphaFoldDB" id="E1ZIE4"/>
<dbReference type="Proteomes" id="UP000008141">
    <property type="component" value="Unassembled WGS sequence"/>
</dbReference>
<keyword evidence="4" id="KW-1185">Reference proteome</keyword>
<evidence type="ECO:0000313" key="3">
    <source>
        <dbReference type="EMBL" id="EFN54318.1"/>
    </source>
</evidence>
<evidence type="ECO:0000256" key="1">
    <source>
        <dbReference type="SAM" id="SignalP"/>
    </source>
</evidence>
<dbReference type="EMBL" id="GL433848">
    <property type="protein sequence ID" value="EFN54318.1"/>
    <property type="molecule type" value="Genomic_DNA"/>
</dbReference>
<dbReference type="Pfam" id="PF08239">
    <property type="entry name" value="SH3_3"/>
    <property type="match status" value="1"/>
</dbReference>
<dbReference type="KEGG" id="cvr:CHLNCDRAFT_135538"/>
<dbReference type="InParanoid" id="E1ZIE4"/>
<feature type="domain" description="SH3b" evidence="2">
    <location>
        <begin position="33"/>
        <end position="92"/>
    </location>
</feature>